<dbReference type="InterPro" id="IPR036770">
    <property type="entry name" value="Ankyrin_rpt-contain_sf"/>
</dbReference>
<dbReference type="EMBL" id="CDMZ01002150">
    <property type="protein sequence ID" value="CEM41008.1"/>
    <property type="molecule type" value="Genomic_DNA"/>
</dbReference>
<organism evidence="4">
    <name type="scientific">Chromera velia CCMP2878</name>
    <dbReference type="NCBI Taxonomy" id="1169474"/>
    <lineage>
        <taxon>Eukaryota</taxon>
        <taxon>Sar</taxon>
        <taxon>Alveolata</taxon>
        <taxon>Colpodellida</taxon>
        <taxon>Chromeraceae</taxon>
        <taxon>Chromera</taxon>
    </lineage>
</organism>
<feature type="chain" id="PRO_5005191326" evidence="3">
    <location>
        <begin position="20"/>
        <end position="222"/>
    </location>
</feature>
<dbReference type="PhylomeDB" id="A0A0G4HAN4"/>
<feature type="signal peptide" evidence="3">
    <location>
        <begin position="1"/>
        <end position="19"/>
    </location>
</feature>
<dbReference type="PROSITE" id="PS50088">
    <property type="entry name" value="ANK_REPEAT"/>
    <property type="match status" value="2"/>
</dbReference>
<keyword evidence="3" id="KW-0732">Signal</keyword>
<evidence type="ECO:0000256" key="1">
    <source>
        <dbReference type="PROSITE-ProRule" id="PRU00023"/>
    </source>
</evidence>
<accession>A0A0G4HAN4</accession>
<proteinExistence type="predicted"/>
<evidence type="ECO:0000256" key="2">
    <source>
        <dbReference type="SAM" id="MobiDB-lite"/>
    </source>
</evidence>
<name>A0A0G4HAN4_9ALVE</name>
<protein>
    <submittedName>
        <fullName evidence="4">Uncharacterized protein</fullName>
    </submittedName>
</protein>
<dbReference type="InterPro" id="IPR002110">
    <property type="entry name" value="Ankyrin_rpt"/>
</dbReference>
<evidence type="ECO:0000313" key="4">
    <source>
        <dbReference type="EMBL" id="CEM41008.1"/>
    </source>
</evidence>
<feature type="compositionally biased region" description="Basic and acidic residues" evidence="2">
    <location>
        <begin position="40"/>
        <end position="50"/>
    </location>
</feature>
<gene>
    <name evidence="4" type="ORF">Cvel_25709</name>
</gene>
<dbReference type="SUPFAM" id="SSF48403">
    <property type="entry name" value="Ankyrin repeat"/>
    <property type="match status" value="1"/>
</dbReference>
<dbReference type="Gene3D" id="1.25.40.20">
    <property type="entry name" value="Ankyrin repeat-containing domain"/>
    <property type="match status" value="1"/>
</dbReference>
<feature type="repeat" description="ANK" evidence="1">
    <location>
        <begin position="166"/>
        <end position="198"/>
    </location>
</feature>
<dbReference type="AlphaFoldDB" id="A0A0G4HAN4"/>
<sequence>MPLLAVVLLSTTFVVSVQSFSFLPAVSSEKQVIRSGRQAHRTEQGSENKLSRPSTSLYGTYEKKDPIVRQWIGGIASSLLKQAATQKADDPSLSPLWNAVNRLDGDEVRRLLSQRQVLIDTDERNPEGDTPLLYIARKGHYKYPPEEIPLALIDAGADMEARSRSDGLTALQISLKSGWQNIAEVLLQNGARSDPKQVEPIRDQITCPDCKTIAKRLETQTD</sequence>
<keyword evidence="1" id="KW-0040">ANK repeat</keyword>
<feature type="repeat" description="ANK" evidence="1">
    <location>
        <begin position="127"/>
        <end position="164"/>
    </location>
</feature>
<reference evidence="4" key="1">
    <citation type="submission" date="2014-11" db="EMBL/GenBank/DDBJ databases">
        <authorList>
            <person name="Otto D Thomas"/>
            <person name="Naeem Raeece"/>
        </authorList>
    </citation>
    <scope>NUCLEOTIDE SEQUENCE</scope>
</reference>
<feature type="region of interest" description="Disordered" evidence="2">
    <location>
        <begin position="34"/>
        <end position="58"/>
    </location>
</feature>
<dbReference type="VEuPathDB" id="CryptoDB:Cvel_25709"/>
<evidence type="ECO:0000256" key="3">
    <source>
        <dbReference type="SAM" id="SignalP"/>
    </source>
</evidence>